<dbReference type="PANTHER" id="PTHR35039">
    <property type="entry name" value="3-KETO-L-GULONATE-6-PHOSPHATE DECARBOXYLASE SGBH-RELATED"/>
    <property type="match status" value="1"/>
</dbReference>
<protein>
    <submittedName>
        <fullName evidence="1">Bifunctional hexulose-6-phosphate synthase/ribonuclease regulator</fullName>
    </submittedName>
</protein>
<dbReference type="Pfam" id="PF04481">
    <property type="entry name" value="DUF561"/>
    <property type="match status" value="1"/>
</dbReference>
<dbReference type="GO" id="GO:0019854">
    <property type="term" value="P:L-ascorbic acid catabolic process"/>
    <property type="evidence" value="ECO:0007669"/>
    <property type="project" value="TreeGrafter"/>
</dbReference>
<dbReference type="SUPFAM" id="SSF89562">
    <property type="entry name" value="RraA-like"/>
    <property type="match status" value="1"/>
</dbReference>
<evidence type="ECO:0000313" key="2">
    <source>
        <dbReference type="Proteomes" id="UP000230392"/>
    </source>
</evidence>
<dbReference type="GO" id="GO:0033982">
    <property type="term" value="F:3-dehydro-L-gulonate-6-phosphate decarboxylase activity"/>
    <property type="evidence" value="ECO:0007669"/>
    <property type="project" value="TreeGrafter"/>
</dbReference>
<organism evidence="1 2">
    <name type="scientific">bacterium (Candidatus Ratteibacteria) CG23_combo_of_CG06-09_8_20_14_all_48_7</name>
    <dbReference type="NCBI Taxonomy" id="2014292"/>
    <lineage>
        <taxon>Bacteria</taxon>
        <taxon>Candidatus Ratteibacteria</taxon>
    </lineage>
</organism>
<sequence>MLAGRNYGCRIMADLLGVEDVENCAKRLTDIGVDFLNIHIGIDQQMTGKVSFDVIKRLARVTPLPIAASGGINSENVVLALNAGASIIIVGGAITKSPDAAQATRIIKEAMAKRKSIPTTLYRRVGPEGIRKALEKVSTANISDGMHRGLGLSGIKPVVEWSGMKMQGEALTVRTYPGDWAKPVEAVDLAKEGDVIVIDAG</sequence>
<feature type="non-terminal residue" evidence="1">
    <location>
        <position position="201"/>
    </location>
</feature>
<proteinExistence type="predicted"/>
<dbReference type="EMBL" id="PCRF01000021">
    <property type="protein sequence ID" value="PIP16729.1"/>
    <property type="molecule type" value="Genomic_DNA"/>
</dbReference>
<dbReference type="PANTHER" id="PTHR35039:SF3">
    <property type="entry name" value="3-KETO-L-GULONATE-6-PHOSPHATE DECARBOXYLASE SGBH-RELATED"/>
    <property type="match status" value="1"/>
</dbReference>
<dbReference type="SUPFAM" id="SSF51366">
    <property type="entry name" value="Ribulose-phoshate binding barrel"/>
    <property type="match status" value="1"/>
</dbReference>
<dbReference type="AlphaFoldDB" id="A0A2G9YBW8"/>
<evidence type="ECO:0000313" key="1">
    <source>
        <dbReference type="EMBL" id="PIP16729.1"/>
    </source>
</evidence>
<reference evidence="1 2" key="1">
    <citation type="submission" date="2017-09" db="EMBL/GenBank/DDBJ databases">
        <title>Depth-based differentiation of microbial function through sediment-hosted aquifers and enrichment of novel symbionts in the deep terrestrial subsurface.</title>
        <authorList>
            <person name="Probst A.J."/>
            <person name="Ladd B."/>
            <person name="Jarett J.K."/>
            <person name="Geller-Mcgrath D.E."/>
            <person name="Sieber C.M."/>
            <person name="Emerson J.B."/>
            <person name="Anantharaman K."/>
            <person name="Thomas B.C."/>
            <person name="Malmstrom R."/>
            <person name="Stieglmeier M."/>
            <person name="Klingl A."/>
            <person name="Woyke T."/>
            <person name="Ryan C.M."/>
            <person name="Banfield J.F."/>
        </authorList>
    </citation>
    <scope>NUCLEOTIDE SEQUENCE [LARGE SCALE GENOMIC DNA]</scope>
    <source>
        <strain evidence="1">CG23_combo_of_CG06-09_8_20_14_all_48_7</strain>
    </source>
</reference>
<accession>A0A2G9YBW8</accession>
<dbReference type="InterPro" id="IPR007570">
    <property type="entry name" value="Uncharacterised_Ycf23"/>
</dbReference>
<name>A0A2G9YBW8_9BACT</name>
<dbReference type="InterPro" id="IPR011060">
    <property type="entry name" value="RibuloseP-bd_barrel"/>
</dbReference>
<dbReference type="Proteomes" id="UP000230392">
    <property type="component" value="Unassembled WGS sequence"/>
</dbReference>
<dbReference type="Gene3D" id="3.20.20.70">
    <property type="entry name" value="Aldolase class I"/>
    <property type="match status" value="1"/>
</dbReference>
<dbReference type="InterPro" id="IPR036704">
    <property type="entry name" value="RraA/RraA-like_sf"/>
</dbReference>
<dbReference type="InterPro" id="IPR013785">
    <property type="entry name" value="Aldolase_TIM"/>
</dbReference>
<comment type="caution">
    <text evidence="1">The sequence shown here is derived from an EMBL/GenBank/DDBJ whole genome shotgun (WGS) entry which is preliminary data.</text>
</comment>
<dbReference type="InterPro" id="IPR005493">
    <property type="entry name" value="RraA/RraA-like"/>
</dbReference>
<dbReference type="Pfam" id="PF03737">
    <property type="entry name" value="RraA-like"/>
    <property type="match status" value="1"/>
</dbReference>
<gene>
    <name evidence="1" type="ORF">COX46_00440</name>
</gene>
<dbReference type="Gene3D" id="3.50.30.40">
    <property type="entry name" value="Ribonuclease E inhibitor RraA/RraA-like"/>
    <property type="match status" value="1"/>
</dbReference>